<evidence type="ECO:0000313" key="2">
    <source>
        <dbReference type="EMBL" id="KAF6211895.1"/>
    </source>
</evidence>
<protein>
    <submittedName>
        <fullName evidence="2">Uncharacterized protein</fullName>
    </submittedName>
</protein>
<dbReference type="EMBL" id="WIXP02000004">
    <property type="protein sequence ID" value="KAF6211895.1"/>
    <property type="molecule type" value="Genomic_DNA"/>
</dbReference>
<feature type="region of interest" description="Disordered" evidence="1">
    <location>
        <begin position="41"/>
        <end position="111"/>
    </location>
</feature>
<evidence type="ECO:0000256" key="1">
    <source>
        <dbReference type="SAM" id="MobiDB-lite"/>
    </source>
</evidence>
<gene>
    <name evidence="2" type="ORF">GE061_012412</name>
</gene>
<proteinExistence type="predicted"/>
<accession>A0A6A4K0F0</accession>
<sequence>MPRHFNPAKVTERVPDTNNNNSADPEQVDQALISLLKEMRGVDEPRAVRKRKTRLNVEAGKSVSLETSESSEDDLNQCEDNNSVSFEDAPNHGEENSVFSDDDENQGVNDCEISENSGAEEEMDTGDINLDHLVSNDDNIARTSAQNKIQCEDPFIVSPGDFIIANFETNRRQRRHVAQINGISDGGTLQIKCLRKKVGKKDVFFVFPDVEDSCELFPKNVERVLKLRRMHRGHHYFGVDPKNLE</sequence>
<reference evidence="2" key="1">
    <citation type="journal article" date="2021" name="Mol. Ecol. Resour.">
        <title>Apolygus lucorum genome provides insights into omnivorousness and mesophyll feeding.</title>
        <authorList>
            <person name="Liu Y."/>
            <person name="Liu H."/>
            <person name="Wang H."/>
            <person name="Huang T."/>
            <person name="Liu B."/>
            <person name="Yang B."/>
            <person name="Yin L."/>
            <person name="Li B."/>
            <person name="Zhang Y."/>
            <person name="Zhang S."/>
            <person name="Jiang F."/>
            <person name="Zhang X."/>
            <person name="Ren Y."/>
            <person name="Wang B."/>
            <person name="Wang S."/>
            <person name="Lu Y."/>
            <person name="Wu K."/>
            <person name="Fan W."/>
            <person name="Wang G."/>
        </authorList>
    </citation>
    <scope>NUCLEOTIDE SEQUENCE</scope>
    <source>
        <strain evidence="2">12Hb</strain>
    </source>
</reference>
<comment type="caution">
    <text evidence="2">The sequence shown here is derived from an EMBL/GenBank/DDBJ whole genome shotgun (WGS) entry which is preliminary data.</text>
</comment>
<name>A0A6A4K0F0_APOLU</name>
<dbReference type="Proteomes" id="UP000466442">
    <property type="component" value="Unassembled WGS sequence"/>
</dbReference>
<organism evidence="2 3">
    <name type="scientific">Apolygus lucorum</name>
    <name type="common">Small green plant bug</name>
    <name type="synonym">Lygocoris lucorum</name>
    <dbReference type="NCBI Taxonomy" id="248454"/>
    <lineage>
        <taxon>Eukaryota</taxon>
        <taxon>Metazoa</taxon>
        <taxon>Ecdysozoa</taxon>
        <taxon>Arthropoda</taxon>
        <taxon>Hexapoda</taxon>
        <taxon>Insecta</taxon>
        <taxon>Pterygota</taxon>
        <taxon>Neoptera</taxon>
        <taxon>Paraneoptera</taxon>
        <taxon>Hemiptera</taxon>
        <taxon>Heteroptera</taxon>
        <taxon>Panheteroptera</taxon>
        <taxon>Cimicomorpha</taxon>
        <taxon>Miridae</taxon>
        <taxon>Mirini</taxon>
        <taxon>Apolygus</taxon>
    </lineage>
</organism>
<dbReference type="AlphaFoldDB" id="A0A6A4K0F0"/>
<keyword evidence="3" id="KW-1185">Reference proteome</keyword>
<evidence type="ECO:0000313" key="3">
    <source>
        <dbReference type="Proteomes" id="UP000466442"/>
    </source>
</evidence>
<feature type="region of interest" description="Disordered" evidence="1">
    <location>
        <begin position="1"/>
        <end position="29"/>
    </location>
</feature>